<dbReference type="Proteomes" id="UP001299283">
    <property type="component" value="Unassembled WGS sequence"/>
</dbReference>
<evidence type="ECO:0000313" key="1">
    <source>
        <dbReference type="EMBL" id="MEB3071644.1"/>
    </source>
</evidence>
<protein>
    <submittedName>
        <fullName evidence="1">Uncharacterized protein</fullName>
    </submittedName>
</protein>
<keyword evidence="2" id="KW-1185">Reference proteome</keyword>
<comment type="caution">
    <text evidence="1">The sequence shown here is derived from an EMBL/GenBank/DDBJ whole genome shotgun (WGS) entry which is preliminary data.</text>
</comment>
<organism evidence="1 2">
    <name type="scientific">[Mycobacterium] vasticus</name>
    <dbReference type="NCBI Taxonomy" id="2875777"/>
    <lineage>
        <taxon>Bacteria</taxon>
        <taxon>Bacillati</taxon>
        <taxon>Actinomycetota</taxon>
        <taxon>Actinomycetes</taxon>
        <taxon>Mycobacteriales</taxon>
        <taxon>Mycobacteriaceae</taxon>
        <taxon>Mycolicibacter</taxon>
    </lineage>
</organism>
<dbReference type="RefSeq" id="WP_225397726.1">
    <property type="nucleotide sequence ID" value="NZ_JAYJJQ010000031.1"/>
</dbReference>
<proteinExistence type="predicted"/>
<dbReference type="EMBL" id="JAYJJQ010000031">
    <property type="protein sequence ID" value="MEB3071644.1"/>
    <property type="molecule type" value="Genomic_DNA"/>
</dbReference>
<reference evidence="1 2" key="1">
    <citation type="submission" date="2023-12" db="EMBL/GenBank/DDBJ databases">
        <title>Description of new species of Mycobacterium terrae complex isolated from sewage at the Sao Paulo Zoological Park Foundation in Brazil.</title>
        <authorList>
            <person name="Romagnoli C.L."/>
            <person name="Conceicao E.C."/>
            <person name="Machado E."/>
            <person name="Barreto L.B.P.F."/>
            <person name="Sharma A."/>
            <person name="Silva N.M."/>
            <person name="Marques L.E."/>
            <person name="Juliana M.A."/>
            <person name="Lourenco M.C.S."/>
            <person name="Digiampietri L.A."/>
            <person name="Suffys P.N."/>
            <person name="Viana-Niero C."/>
        </authorList>
    </citation>
    <scope>NUCLEOTIDE SEQUENCE [LARGE SCALE GENOMIC DNA]</scope>
    <source>
        <strain evidence="1 2">MYC017</strain>
    </source>
</reference>
<accession>A0ABU5Z5Z6</accession>
<sequence length="52" mass="5918">MRSEDLSGLRHLADRLGDRFVAGYIFYTGQQTLPFGPKLRALPIEALWLTEP</sequence>
<name>A0ABU5Z5Z6_9MYCO</name>
<evidence type="ECO:0000313" key="2">
    <source>
        <dbReference type="Proteomes" id="UP001299283"/>
    </source>
</evidence>
<gene>
    <name evidence="1" type="ORF">K5L39_20930</name>
</gene>